<evidence type="ECO:0000313" key="1">
    <source>
        <dbReference type="EMBL" id="KAK5065773.1"/>
    </source>
</evidence>
<evidence type="ECO:0000313" key="2">
    <source>
        <dbReference type="Proteomes" id="UP001345691"/>
    </source>
</evidence>
<comment type="caution">
    <text evidence="1">The sequence shown here is derived from an EMBL/GenBank/DDBJ whole genome shotgun (WGS) entry which is preliminary data.</text>
</comment>
<name>A0ABR0JIG7_9EURO</name>
<dbReference type="EMBL" id="JAVRRF010000005">
    <property type="protein sequence ID" value="KAK5065773.1"/>
    <property type="molecule type" value="Genomic_DNA"/>
</dbReference>
<reference evidence="1 2" key="1">
    <citation type="submission" date="2023-08" db="EMBL/GenBank/DDBJ databases">
        <title>Black Yeasts Isolated from many extreme environments.</title>
        <authorList>
            <person name="Coleine C."/>
            <person name="Stajich J.E."/>
            <person name="Selbmann L."/>
        </authorList>
    </citation>
    <scope>NUCLEOTIDE SEQUENCE [LARGE SCALE GENOMIC DNA]</scope>
    <source>
        <strain evidence="1 2">CCFEE 6328</strain>
    </source>
</reference>
<dbReference type="Proteomes" id="UP001345691">
    <property type="component" value="Unassembled WGS sequence"/>
</dbReference>
<sequence>MASTDHNNIQARDIQRDKRETMWFNIKSDRSNEAPNLAVRTFTRAGACCHVFRGPILVTRWAHTGQYRDIDVQDVRNSLPNALGEYRDIDMRDVRNAADYFSSTYRMGSQDADLESVRVAVGIVVCPRTFVRSPTGYFIVNGCDSIFQAEGSGIANLLGLPMTVRPWYAHPTGSEDLRNHEAVLLMRDITSDHVGTLTSTPGYGDLDNFRGFRLYASDLTGNKIGDVLVARADGLPLLSLHLEALCLYVSTKVEPRLAQAISGLTGDALVHSREQVLGTITKADFLAFFEELRAQRRQTDPRWRFFPTPYSMNKEFLESTRDTAEGLFNDQRTMGHLQMSDMSDNEAP</sequence>
<proteinExistence type="predicted"/>
<accession>A0ABR0JIG7</accession>
<gene>
    <name evidence="1" type="ORF">LTR69_003323</name>
</gene>
<organism evidence="1 2">
    <name type="scientific">Exophiala sideris</name>
    <dbReference type="NCBI Taxonomy" id="1016849"/>
    <lineage>
        <taxon>Eukaryota</taxon>
        <taxon>Fungi</taxon>
        <taxon>Dikarya</taxon>
        <taxon>Ascomycota</taxon>
        <taxon>Pezizomycotina</taxon>
        <taxon>Eurotiomycetes</taxon>
        <taxon>Chaetothyriomycetidae</taxon>
        <taxon>Chaetothyriales</taxon>
        <taxon>Herpotrichiellaceae</taxon>
        <taxon>Exophiala</taxon>
    </lineage>
</organism>
<keyword evidence="2" id="KW-1185">Reference proteome</keyword>
<protein>
    <submittedName>
        <fullName evidence="1">Uncharacterized protein</fullName>
    </submittedName>
</protein>